<evidence type="ECO:0000313" key="3">
    <source>
        <dbReference type="Proteomes" id="UP000479000"/>
    </source>
</evidence>
<feature type="compositionally biased region" description="Low complexity" evidence="1">
    <location>
        <begin position="173"/>
        <end position="188"/>
    </location>
</feature>
<name>A0A6H5GGS0_9HEMI</name>
<evidence type="ECO:0000256" key="1">
    <source>
        <dbReference type="SAM" id="MobiDB-lite"/>
    </source>
</evidence>
<evidence type="ECO:0000313" key="2">
    <source>
        <dbReference type="EMBL" id="CAB0002687.1"/>
    </source>
</evidence>
<feature type="region of interest" description="Disordered" evidence="1">
    <location>
        <begin position="263"/>
        <end position="286"/>
    </location>
</feature>
<dbReference type="Proteomes" id="UP000479000">
    <property type="component" value="Unassembled WGS sequence"/>
</dbReference>
<proteinExistence type="predicted"/>
<keyword evidence="3" id="KW-1185">Reference proteome</keyword>
<sequence>LFKGLITSSIARPLKTRNVREQVEAAILFDLVCDNSSGRNTGSTLVYLFFLRGIQKNTSDPDGLRHTRNRRLLHFSRLEQANFLEKTSTCMSVLSTIAFPADGNSTDDNLRMCSCSSAVKLKGIQTELIEEISRWTSSIGTCLNALEAPNLDISIQHRTPDKRKRSRPLVTESPSRSSPNSKSPLPSSRDASLKFASQYCAVRFAALFDIPERQRSPRQFGQFIAKFPGPATVVPKCGSRVADFRTATQVGQYETSVGRFVAPHLAPGPAHPPPPLGAGRSSGSSDLRVRRSEVVRVRRKCGCVEKMDSQTVISIIQNSIPLLHGLPIYPGWKTPYFSHLGFDIFRGFLPRIGPRKLAIAKK</sequence>
<protein>
    <submittedName>
        <fullName evidence="2">Uncharacterized protein</fullName>
    </submittedName>
</protein>
<organism evidence="2 3">
    <name type="scientific">Nesidiocoris tenuis</name>
    <dbReference type="NCBI Taxonomy" id="355587"/>
    <lineage>
        <taxon>Eukaryota</taxon>
        <taxon>Metazoa</taxon>
        <taxon>Ecdysozoa</taxon>
        <taxon>Arthropoda</taxon>
        <taxon>Hexapoda</taxon>
        <taxon>Insecta</taxon>
        <taxon>Pterygota</taxon>
        <taxon>Neoptera</taxon>
        <taxon>Paraneoptera</taxon>
        <taxon>Hemiptera</taxon>
        <taxon>Heteroptera</taxon>
        <taxon>Panheteroptera</taxon>
        <taxon>Cimicomorpha</taxon>
        <taxon>Miridae</taxon>
        <taxon>Dicyphina</taxon>
        <taxon>Nesidiocoris</taxon>
    </lineage>
</organism>
<gene>
    <name evidence="2" type="ORF">NTEN_LOCUS8474</name>
</gene>
<dbReference type="EMBL" id="CADCXU010012823">
    <property type="protein sequence ID" value="CAB0002687.1"/>
    <property type="molecule type" value="Genomic_DNA"/>
</dbReference>
<feature type="region of interest" description="Disordered" evidence="1">
    <location>
        <begin position="154"/>
        <end position="189"/>
    </location>
</feature>
<reference evidence="2 3" key="1">
    <citation type="submission" date="2020-02" db="EMBL/GenBank/DDBJ databases">
        <authorList>
            <person name="Ferguson B K."/>
        </authorList>
    </citation>
    <scope>NUCLEOTIDE SEQUENCE [LARGE SCALE GENOMIC DNA]</scope>
</reference>
<dbReference type="AlphaFoldDB" id="A0A6H5GGS0"/>
<feature type="non-terminal residue" evidence="2">
    <location>
        <position position="1"/>
    </location>
</feature>
<accession>A0A6H5GGS0</accession>